<keyword evidence="2" id="KW-1185">Reference proteome</keyword>
<comment type="caution">
    <text evidence="1">The sequence shown here is derived from an EMBL/GenBank/DDBJ whole genome shotgun (WGS) entry which is preliminary data.</text>
</comment>
<evidence type="ECO:0000313" key="1">
    <source>
        <dbReference type="EMBL" id="GFO25875.1"/>
    </source>
</evidence>
<dbReference type="Proteomes" id="UP000735302">
    <property type="component" value="Unassembled WGS sequence"/>
</dbReference>
<sequence>MLNSDGMWPTTFSRRWRQFSDTEMQSQRYLQMWSAGTEGWTASRGHRDSACSHMTPLLMAHTLDHICALGAWRRCILQ</sequence>
<protein>
    <submittedName>
        <fullName evidence="1">Uncharacterized protein</fullName>
    </submittedName>
</protein>
<organism evidence="1 2">
    <name type="scientific">Plakobranchus ocellatus</name>
    <dbReference type="NCBI Taxonomy" id="259542"/>
    <lineage>
        <taxon>Eukaryota</taxon>
        <taxon>Metazoa</taxon>
        <taxon>Spiralia</taxon>
        <taxon>Lophotrochozoa</taxon>
        <taxon>Mollusca</taxon>
        <taxon>Gastropoda</taxon>
        <taxon>Heterobranchia</taxon>
        <taxon>Euthyneura</taxon>
        <taxon>Panpulmonata</taxon>
        <taxon>Sacoglossa</taxon>
        <taxon>Placobranchoidea</taxon>
        <taxon>Plakobranchidae</taxon>
        <taxon>Plakobranchus</taxon>
    </lineage>
</organism>
<reference evidence="1 2" key="1">
    <citation type="journal article" date="2021" name="Elife">
        <title>Chloroplast acquisition without the gene transfer in kleptoplastic sea slugs, Plakobranchus ocellatus.</title>
        <authorList>
            <person name="Maeda T."/>
            <person name="Takahashi S."/>
            <person name="Yoshida T."/>
            <person name="Shimamura S."/>
            <person name="Takaki Y."/>
            <person name="Nagai Y."/>
            <person name="Toyoda A."/>
            <person name="Suzuki Y."/>
            <person name="Arimoto A."/>
            <person name="Ishii H."/>
            <person name="Satoh N."/>
            <person name="Nishiyama T."/>
            <person name="Hasebe M."/>
            <person name="Maruyama T."/>
            <person name="Minagawa J."/>
            <person name="Obokata J."/>
            <person name="Shigenobu S."/>
        </authorList>
    </citation>
    <scope>NUCLEOTIDE SEQUENCE [LARGE SCALE GENOMIC DNA]</scope>
</reference>
<name>A0AAV4C399_9GAST</name>
<proteinExistence type="predicted"/>
<gene>
    <name evidence="1" type="ORF">PoB_005238000</name>
</gene>
<dbReference type="EMBL" id="BLXT01005777">
    <property type="protein sequence ID" value="GFO25875.1"/>
    <property type="molecule type" value="Genomic_DNA"/>
</dbReference>
<evidence type="ECO:0000313" key="2">
    <source>
        <dbReference type="Proteomes" id="UP000735302"/>
    </source>
</evidence>
<dbReference type="AlphaFoldDB" id="A0AAV4C399"/>
<accession>A0AAV4C399</accession>